<evidence type="ECO:0000256" key="3">
    <source>
        <dbReference type="ARBA" id="ARBA00022723"/>
    </source>
</evidence>
<keyword evidence="10" id="KW-1185">Reference proteome</keyword>
<dbReference type="SUPFAM" id="SSF54862">
    <property type="entry name" value="4Fe-4S ferredoxins"/>
    <property type="match status" value="1"/>
</dbReference>
<comment type="function">
    <text evidence="8">Ferredoxins are iron-sulfur proteins that transfer electrons in a wide variety of metabolic reactions.</text>
</comment>
<dbReference type="PANTHER" id="PTHR36923">
    <property type="entry name" value="FERREDOXIN"/>
    <property type="match status" value="1"/>
</dbReference>
<keyword evidence="3 8" id="KW-0479">Metal-binding</keyword>
<dbReference type="Gene3D" id="3.30.70.20">
    <property type="match status" value="1"/>
</dbReference>
<comment type="cofactor">
    <cofactor evidence="1">
        <name>[3Fe-4S] cluster</name>
        <dbReference type="ChEBI" id="CHEBI:21137"/>
    </cofactor>
</comment>
<dbReference type="GO" id="GO:0051538">
    <property type="term" value="F:3 iron, 4 sulfur cluster binding"/>
    <property type="evidence" value="ECO:0007669"/>
    <property type="project" value="UniProtKB-KW"/>
</dbReference>
<keyword evidence="5 8" id="KW-0408">Iron</keyword>
<keyword evidence="6 8" id="KW-0411">Iron-sulfur</keyword>
<gene>
    <name evidence="9" type="ORF">SAMN04489812_1483</name>
</gene>
<dbReference type="AlphaFoldDB" id="A0A1H1R2B1"/>
<dbReference type="PANTHER" id="PTHR36923:SF3">
    <property type="entry name" value="FERREDOXIN"/>
    <property type="match status" value="1"/>
</dbReference>
<dbReference type="PRINTS" id="PR00352">
    <property type="entry name" value="3FE4SFRDOXIN"/>
</dbReference>
<proteinExistence type="predicted"/>
<evidence type="ECO:0000313" key="9">
    <source>
        <dbReference type="EMBL" id="SDS29924.1"/>
    </source>
</evidence>
<dbReference type="InterPro" id="IPR001080">
    <property type="entry name" value="3Fe4S_ferredoxin"/>
</dbReference>
<keyword evidence="4 8" id="KW-0249">Electron transport</keyword>
<evidence type="ECO:0000256" key="5">
    <source>
        <dbReference type="ARBA" id="ARBA00023004"/>
    </source>
</evidence>
<evidence type="ECO:0000313" key="10">
    <source>
        <dbReference type="Proteomes" id="UP000199103"/>
    </source>
</evidence>
<evidence type="ECO:0000256" key="1">
    <source>
        <dbReference type="ARBA" id="ARBA00001927"/>
    </source>
</evidence>
<dbReference type="RefSeq" id="WP_091532088.1">
    <property type="nucleotide sequence ID" value="NZ_LT629772.1"/>
</dbReference>
<evidence type="ECO:0000256" key="2">
    <source>
        <dbReference type="ARBA" id="ARBA00022448"/>
    </source>
</evidence>
<dbReference type="InterPro" id="IPR051269">
    <property type="entry name" value="Fe-S_cluster_ET"/>
</dbReference>
<name>A0A1H1R2B1_9ACTN</name>
<sequence length="73" mass="7884">MDDGSEVRVIADREVCIGSGMCTFAVPEVFEQSEQDGTVVLLQEQPAEGLIADVEDAVRSCPSQALRIESAER</sequence>
<keyword evidence="2 8" id="KW-0813">Transport</keyword>
<accession>A0A1H1R2B1</accession>
<dbReference type="Proteomes" id="UP000199103">
    <property type="component" value="Chromosome I"/>
</dbReference>
<reference evidence="9 10" key="1">
    <citation type="submission" date="2016-10" db="EMBL/GenBank/DDBJ databases">
        <authorList>
            <person name="de Groot N.N."/>
        </authorList>
    </citation>
    <scope>NUCLEOTIDE SEQUENCE [LARGE SCALE GENOMIC DNA]</scope>
    <source>
        <strain evidence="9 10">DSM 21800</strain>
    </source>
</reference>
<dbReference type="GO" id="GO:0005506">
    <property type="term" value="F:iron ion binding"/>
    <property type="evidence" value="ECO:0007669"/>
    <property type="project" value="UniProtKB-UniRule"/>
</dbReference>
<keyword evidence="7" id="KW-0003">3Fe-4S</keyword>
<evidence type="ECO:0000256" key="8">
    <source>
        <dbReference type="RuleBase" id="RU368020"/>
    </source>
</evidence>
<dbReference type="Pfam" id="PF13459">
    <property type="entry name" value="Fer4_15"/>
    <property type="match status" value="1"/>
</dbReference>
<dbReference type="OrthoDB" id="9803319at2"/>
<protein>
    <recommendedName>
        <fullName evidence="8">Ferredoxin</fullName>
    </recommendedName>
</protein>
<dbReference type="STRING" id="630515.SAMN04489812_1483"/>
<organism evidence="9 10">
    <name type="scientific">Microlunatus soli</name>
    <dbReference type="NCBI Taxonomy" id="630515"/>
    <lineage>
        <taxon>Bacteria</taxon>
        <taxon>Bacillati</taxon>
        <taxon>Actinomycetota</taxon>
        <taxon>Actinomycetes</taxon>
        <taxon>Propionibacteriales</taxon>
        <taxon>Propionibacteriaceae</taxon>
        <taxon>Microlunatus</taxon>
    </lineage>
</organism>
<evidence type="ECO:0000256" key="7">
    <source>
        <dbReference type="ARBA" id="ARBA00023291"/>
    </source>
</evidence>
<dbReference type="EMBL" id="LT629772">
    <property type="protein sequence ID" value="SDS29924.1"/>
    <property type="molecule type" value="Genomic_DNA"/>
</dbReference>
<evidence type="ECO:0000256" key="6">
    <source>
        <dbReference type="ARBA" id="ARBA00023014"/>
    </source>
</evidence>
<dbReference type="GO" id="GO:0009055">
    <property type="term" value="F:electron transfer activity"/>
    <property type="evidence" value="ECO:0007669"/>
    <property type="project" value="UniProtKB-UniRule"/>
</dbReference>
<evidence type="ECO:0000256" key="4">
    <source>
        <dbReference type="ARBA" id="ARBA00022982"/>
    </source>
</evidence>